<evidence type="ECO:0008006" key="3">
    <source>
        <dbReference type="Google" id="ProtNLM"/>
    </source>
</evidence>
<reference evidence="1 2" key="1">
    <citation type="journal article" date="2008" name="Nature">
        <title>The Trichoplax genome and the nature of placozoans.</title>
        <authorList>
            <person name="Srivastava M."/>
            <person name="Begovic E."/>
            <person name="Chapman J."/>
            <person name="Putnam N.H."/>
            <person name="Hellsten U."/>
            <person name="Kawashima T."/>
            <person name="Kuo A."/>
            <person name="Mitros T."/>
            <person name="Salamov A."/>
            <person name="Carpenter M.L."/>
            <person name="Signorovitch A.Y."/>
            <person name="Moreno M.A."/>
            <person name="Kamm K."/>
            <person name="Grimwood J."/>
            <person name="Schmutz J."/>
            <person name="Shapiro H."/>
            <person name="Grigoriev I.V."/>
            <person name="Buss L.W."/>
            <person name="Schierwater B."/>
            <person name="Dellaporta S.L."/>
            <person name="Rokhsar D.S."/>
        </authorList>
    </citation>
    <scope>NUCLEOTIDE SEQUENCE [LARGE SCALE GENOMIC DNA]</scope>
    <source>
        <strain evidence="1 2">Grell-BS-1999</strain>
    </source>
</reference>
<evidence type="ECO:0000313" key="1">
    <source>
        <dbReference type="EMBL" id="EDV24101.1"/>
    </source>
</evidence>
<dbReference type="PhylomeDB" id="B3RYX5"/>
<dbReference type="OMA" id="VQDIQKH"/>
<dbReference type="AlphaFoldDB" id="B3RYX5"/>
<dbReference type="InParanoid" id="B3RYX5"/>
<dbReference type="PANTHER" id="PTHR31400:SF1">
    <property type="entry name" value="PROTEIN GUCD1"/>
    <property type="match status" value="1"/>
</dbReference>
<dbReference type="InterPro" id="IPR018616">
    <property type="entry name" value="GUCD1"/>
</dbReference>
<dbReference type="Gene3D" id="3.90.70.10">
    <property type="entry name" value="Cysteine proteinases"/>
    <property type="match status" value="1"/>
</dbReference>
<dbReference type="RefSeq" id="XP_002113627.1">
    <property type="nucleotide sequence ID" value="XM_002113591.1"/>
</dbReference>
<dbReference type="eggNOG" id="KOG4621">
    <property type="taxonomic scope" value="Eukaryota"/>
</dbReference>
<dbReference type="KEGG" id="tad:TRIADDRAFT_57249"/>
<dbReference type="GeneID" id="6754840"/>
<dbReference type="Proteomes" id="UP000009022">
    <property type="component" value="Unassembled WGS sequence"/>
</dbReference>
<protein>
    <recommendedName>
        <fullName evidence="3">Guanylyl cyclase</fullName>
    </recommendedName>
</protein>
<name>B3RYX5_TRIAD</name>
<dbReference type="HOGENOM" id="CLU_064395_0_0_1"/>
<accession>B3RYX5</accession>
<dbReference type="OrthoDB" id="206796at2759"/>
<evidence type="ECO:0000313" key="2">
    <source>
        <dbReference type="Proteomes" id="UP000009022"/>
    </source>
</evidence>
<dbReference type="PANTHER" id="PTHR31400">
    <property type="entry name" value="GUANYLYL CYCLASE DOMAIN CONTAINING PROTEIN 1 GUCD1"/>
    <property type="match status" value="1"/>
</dbReference>
<proteinExistence type="predicted"/>
<dbReference type="CTD" id="6754840"/>
<dbReference type="Pfam" id="PF09778">
    <property type="entry name" value="Guanylate_cyc_2"/>
    <property type="match status" value="1"/>
</dbReference>
<sequence length="211" mass="24587">MDDSDYIIQMHHIRQRHDWDCGIASSKMALRIWTIDLSYLFQKYDVRSTFFTTTLGADPNYNTMNYYNDQFEADKIRINKLFKLAPSHGIQIIKRTVSIDEIIDHIAKNNVAIVLINAYIVRCLDRSDIKAKMKKKMFSTISDKILSLRIFSNKFLGHFVVVCGFNRREKIIYYKDPGSDCDICAALLVNFDAARHSYGTDDDILFIYKDN</sequence>
<gene>
    <name evidence="1" type="ORF">TRIADDRAFT_57249</name>
</gene>
<keyword evidence="2" id="KW-1185">Reference proteome</keyword>
<organism evidence="1 2">
    <name type="scientific">Trichoplax adhaerens</name>
    <name type="common">Trichoplax reptans</name>
    <dbReference type="NCBI Taxonomy" id="10228"/>
    <lineage>
        <taxon>Eukaryota</taxon>
        <taxon>Metazoa</taxon>
        <taxon>Placozoa</taxon>
        <taxon>Uniplacotomia</taxon>
        <taxon>Trichoplacea</taxon>
        <taxon>Trichoplacidae</taxon>
        <taxon>Trichoplax</taxon>
    </lineage>
</organism>
<dbReference type="EMBL" id="DS985246">
    <property type="protein sequence ID" value="EDV24101.1"/>
    <property type="molecule type" value="Genomic_DNA"/>
</dbReference>